<dbReference type="GO" id="GO:0006508">
    <property type="term" value="P:proteolysis"/>
    <property type="evidence" value="ECO:0007669"/>
    <property type="project" value="InterPro"/>
</dbReference>
<dbReference type="Proteomes" id="UP000824107">
    <property type="component" value="Unassembled WGS sequence"/>
</dbReference>
<evidence type="ECO:0000259" key="1">
    <source>
        <dbReference type="Pfam" id="PF19289"/>
    </source>
</evidence>
<dbReference type="InterPro" id="IPR045570">
    <property type="entry name" value="Metalloprtase-TldD/E_cen_dom"/>
</dbReference>
<comment type="caution">
    <text evidence="3">The sequence shown here is derived from an EMBL/GenBank/DDBJ whole genome shotgun (WGS) entry which is preliminary data.</text>
</comment>
<evidence type="ECO:0000259" key="2">
    <source>
        <dbReference type="Pfam" id="PF19290"/>
    </source>
</evidence>
<dbReference type="Pfam" id="PF19289">
    <property type="entry name" value="PmbA_TldD_3rd"/>
    <property type="match status" value="1"/>
</dbReference>
<dbReference type="InterPro" id="IPR047657">
    <property type="entry name" value="PmbA"/>
</dbReference>
<dbReference type="PANTHER" id="PTHR43421">
    <property type="entry name" value="METALLOPROTEASE PMBA"/>
    <property type="match status" value="1"/>
</dbReference>
<dbReference type="GO" id="GO:0005829">
    <property type="term" value="C:cytosol"/>
    <property type="evidence" value="ECO:0007669"/>
    <property type="project" value="TreeGrafter"/>
</dbReference>
<sequence length="441" mass="48158">MMIEAYLDKLEQTCRAKGIDKFEIRYQCEANAALQVYEQKVSDARDNSSESVSLVVLQDGKKGRFETADFDEAKIPLVVDEALANARAVDTEETFFFHDGSGDYHQVMPYQPLAELAELDKIRFLKDLERLAYEADGRINKVIKTCLAEGRRTLTIRNSLGLNLNRETNRAYAYIYLSAKEGDIVKTDSEAVCFNRPQDFDPRTMVEKAVPRLLSRLNAADVKSGPVRAVFEREVAGDLLEAMCSIFSSYHLDTGATKLKGKVGTRVASPLVSIVDDPWLEGGLATVSFDGEGVPTKYKELVSDGVLQGFVYGLALADKHKTVTTGNGGGGLHPMFFNLYLKNGMSSPEELLQKLEDGVYIDKLNGLGAGMNVVSGDFSIGAEGFEVVGGKIGRALNQFTIAGNIYDFLQDIEAVGNDLDLSQRSVASPSLLVKNLTAAGS</sequence>
<reference evidence="3" key="2">
    <citation type="journal article" date="2021" name="PeerJ">
        <title>Extensive microbial diversity within the chicken gut microbiome revealed by metagenomics and culture.</title>
        <authorList>
            <person name="Gilroy R."/>
            <person name="Ravi A."/>
            <person name="Getino M."/>
            <person name="Pursley I."/>
            <person name="Horton D.L."/>
            <person name="Alikhan N.F."/>
            <person name="Baker D."/>
            <person name="Gharbi K."/>
            <person name="Hall N."/>
            <person name="Watson M."/>
            <person name="Adriaenssens E.M."/>
            <person name="Foster-Nyarko E."/>
            <person name="Jarju S."/>
            <person name="Secka A."/>
            <person name="Antonio M."/>
            <person name="Oren A."/>
            <person name="Chaudhuri R.R."/>
            <person name="La Ragione R."/>
            <person name="Hildebrand F."/>
            <person name="Pallen M.J."/>
        </authorList>
    </citation>
    <scope>NUCLEOTIDE SEQUENCE</scope>
    <source>
        <strain evidence="3">ChiW3-316</strain>
    </source>
</reference>
<reference evidence="3" key="1">
    <citation type="submission" date="2020-10" db="EMBL/GenBank/DDBJ databases">
        <authorList>
            <person name="Gilroy R."/>
        </authorList>
    </citation>
    <scope>NUCLEOTIDE SEQUENCE</scope>
    <source>
        <strain evidence="3">ChiW3-316</strain>
    </source>
</reference>
<protein>
    <submittedName>
        <fullName evidence="3">TldD/PmbA family protein</fullName>
    </submittedName>
</protein>
<dbReference type="SUPFAM" id="SSF111283">
    <property type="entry name" value="Putative modulator of DNA gyrase, PmbA/TldD"/>
    <property type="match status" value="1"/>
</dbReference>
<proteinExistence type="predicted"/>
<dbReference type="InterPro" id="IPR035068">
    <property type="entry name" value="TldD/PmbA_N"/>
</dbReference>
<dbReference type="GO" id="GO:0008237">
    <property type="term" value="F:metallopeptidase activity"/>
    <property type="evidence" value="ECO:0007669"/>
    <property type="project" value="InterPro"/>
</dbReference>
<dbReference type="EMBL" id="DVNC01000051">
    <property type="protein sequence ID" value="HIU53950.1"/>
    <property type="molecule type" value="Genomic_DNA"/>
</dbReference>
<dbReference type="InterPro" id="IPR045569">
    <property type="entry name" value="Metalloprtase-TldD/E_C"/>
</dbReference>
<dbReference type="AlphaFoldDB" id="A0A9D1M517"/>
<accession>A0A9D1M517</accession>
<dbReference type="Gene3D" id="3.30.2290.10">
    <property type="entry name" value="PmbA/TldD superfamily"/>
    <property type="match status" value="1"/>
</dbReference>
<name>A0A9D1M517_9PROT</name>
<evidence type="ECO:0000313" key="4">
    <source>
        <dbReference type="Proteomes" id="UP000824107"/>
    </source>
</evidence>
<dbReference type="PANTHER" id="PTHR43421:SF1">
    <property type="entry name" value="METALLOPROTEASE PMBA"/>
    <property type="match status" value="1"/>
</dbReference>
<feature type="domain" description="Metalloprotease TldD/E central" evidence="2">
    <location>
        <begin position="113"/>
        <end position="217"/>
    </location>
</feature>
<dbReference type="InterPro" id="IPR036059">
    <property type="entry name" value="TldD/PmbA_sf"/>
</dbReference>
<organism evidence="3 4">
    <name type="scientific">Candidatus Scatocola faecipullorum</name>
    <dbReference type="NCBI Taxonomy" id="2840917"/>
    <lineage>
        <taxon>Bacteria</taxon>
        <taxon>Pseudomonadati</taxon>
        <taxon>Pseudomonadota</taxon>
        <taxon>Alphaproteobacteria</taxon>
        <taxon>Rhodospirillales</taxon>
        <taxon>Rhodospirillaceae</taxon>
        <taxon>Rhodospirillaceae incertae sedis</taxon>
        <taxon>Candidatus Scatocola</taxon>
    </lineage>
</organism>
<gene>
    <name evidence="3" type="ORF">IAD20_07720</name>
</gene>
<evidence type="ECO:0000313" key="3">
    <source>
        <dbReference type="EMBL" id="HIU53950.1"/>
    </source>
</evidence>
<feature type="domain" description="Metalloprotease TldD/E C-terminal" evidence="1">
    <location>
        <begin position="225"/>
        <end position="440"/>
    </location>
</feature>
<dbReference type="Pfam" id="PF19290">
    <property type="entry name" value="PmbA_TldD_2nd"/>
    <property type="match status" value="1"/>
</dbReference>